<sequence length="124" mass="14220">MLDILPKLIHSHAGFAYLSLILLLTRGALSARKVDWRQYKILKISPHIIDTLLLLSGATVVYTYTSEGVYTFSELSWLLGKFLFIVLYVIFSTKAFKKNQPYSIKFYLLSVVSFMLAMFIAVHH</sequence>
<accession>A0A369ZH00</accession>
<keyword evidence="1" id="KW-0812">Transmembrane</keyword>
<dbReference type="GO" id="GO:0005886">
    <property type="term" value="C:plasma membrane"/>
    <property type="evidence" value="ECO:0007669"/>
    <property type="project" value="TreeGrafter"/>
</dbReference>
<dbReference type="Proteomes" id="UP000253999">
    <property type="component" value="Unassembled WGS sequence"/>
</dbReference>
<keyword evidence="1" id="KW-0472">Membrane</keyword>
<feature type="transmembrane region" description="Helical" evidence="1">
    <location>
        <begin position="104"/>
        <end position="122"/>
    </location>
</feature>
<gene>
    <name evidence="2" type="ORF">DPV98_06170</name>
</gene>
<dbReference type="PIRSF" id="PIRSF005610">
    <property type="entry name" value="SirB"/>
    <property type="match status" value="1"/>
</dbReference>
<organism evidence="2 3">
    <name type="scientific">Haemophilus parahaemolyticus</name>
    <dbReference type="NCBI Taxonomy" id="735"/>
    <lineage>
        <taxon>Bacteria</taxon>
        <taxon>Pseudomonadati</taxon>
        <taxon>Pseudomonadota</taxon>
        <taxon>Gammaproteobacteria</taxon>
        <taxon>Pasteurellales</taxon>
        <taxon>Pasteurellaceae</taxon>
        <taxon>Haemophilus</taxon>
    </lineage>
</organism>
<feature type="transmembrane region" description="Helical" evidence="1">
    <location>
        <begin position="12"/>
        <end position="29"/>
    </location>
</feature>
<keyword evidence="1" id="KW-1133">Transmembrane helix</keyword>
<dbReference type="STRING" id="735.B0185_02065"/>
<dbReference type="AlphaFoldDB" id="A0A369ZH00"/>
<dbReference type="EMBL" id="QEQD01000005">
    <property type="protein sequence ID" value="RDF04099.1"/>
    <property type="molecule type" value="Genomic_DNA"/>
</dbReference>
<evidence type="ECO:0000313" key="3">
    <source>
        <dbReference type="Proteomes" id="UP000253999"/>
    </source>
</evidence>
<name>A0A369ZH00_HAEPH</name>
<evidence type="ECO:0000256" key="1">
    <source>
        <dbReference type="SAM" id="Phobius"/>
    </source>
</evidence>
<dbReference type="PANTHER" id="PTHR39594">
    <property type="entry name" value="PROTEIN YCHQ"/>
    <property type="match status" value="1"/>
</dbReference>
<protein>
    <submittedName>
        <fullName evidence="2">Invasion protein expression up-regulator SirB</fullName>
    </submittedName>
</protein>
<reference evidence="2 3" key="1">
    <citation type="submission" date="2018-05" db="EMBL/GenBank/DDBJ databases">
        <title>Draft Genome Sequences for a Diverse set of 7 Haemophilus Species.</title>
        <authorList>
            <person name="Nichols M."/>
            <person name="Topaz N."/>
            <person name="Wang X."/>
            <person name="Wang X."/>
            <person name="Boxrud D."/>
        </authorList>
    </citation>
    <scope>NUCLEOTIDE SEQUENCE [LARGE SCALE GENOMIC DNA]</scope>
    <source>
        <strain evidence="2 3">C2010039593</strain>
    </source>
</reference>
<dbReference type="Pfam" id="PF04247">
    <property type="entry name" value="SirB"/>
    <property type="match status" value="1"/>
</dbReference>
<comment type="caution">
    <text evidence="2">The sequence shown here is derived from an EMBL/GenBank/DDBJ whole genome shotgun (WGS) entry which is preliminary data.</text>
</comment>
<dbReference type="RefSeq" id="WP_111313070.1">
    <property type="nucleotide sequence ID" value="NZ_QEQD01000005.1"/>
</dbReference>
<feature type="transmembrane region" description="Helical" evidence="1">
    <location>
        <begin position="75"/>
        <end position="92"/>
    </location>
</feature>
<feature type="transmembrane region" description="Helical" evidence="1">
    <location>
        <begin position="41"/>
        <end position="63"/>
    </location>
</feature>
<evidence type="ECO:0000313" key="2">
    <source>
        <dbReference type="EMBL" id="RDF04099.1"/>
    </source>
</evidence>
<dbReference type="InterPro" id="IPR007360">
    <property type="entry name" value="SirB"/>
</dbReference>
<proteinExistence type="predicted"/>
<dbReference type="PANTHER" id="PTHR39594:SF1">
    <property type="entry name" value="PROTEIN YCHQ"/>
    <property type="match status" value="1"/>
</dbReference>